<evidence type="ECO:0000313" key="3">
    <source>
        <dbReference type="Proteomes" id="UP001065265"/>
    </source>
</evidence>
<protein>
    <submittedName>
        <fullName evidence="2">Chemotaxis protein CheW</fullName>
    </submittedName>
</protein>
<dbReference type="InterPro" id="IPR039315">
    <property type="entry name" value="CheW"/>
</dbReference>
<proteinExistence type="predicted"/>
<dbReference type="Proteomes" id="UP001065265">
    <property type="component" value="Chromosome"/>
</dbReference>
<sequence>MSELLLICRIAGRRAAIPALQVHSVIEMETITPIPQAPDHILGLTALRSQALTVIDTSRALGFDRMTDAAGARAAVVEHDGHVYALVLEETNDVEVALSDPQPLPGGFGDEWHEVARGMSETANGPALVICVEKLIEGRLPEAA</sequence>
<dbReference type="SMART" id="SM00260">
    <property type="entry name" value="CheW"/>
    <property type="match status" value="1"/>
</dbReference>
<reference evidence="2" key="1">
    <citation type="submission" date="2022-02" db="EMBL/GenBank/DDBJ databases">
        <title>Qipengyuania spongiae sp. nov., isolated from marine sponge.</title>
        <authorList>
            <person name="Li Z."/>
            <person name="Zhang M."/>
        </authorList>
    </citation>
    <scope>NUCLEOTIDE SEQUENCE</scope>
    <source>
        <strain evidence="2">PHS-Z21</strain>
    </source>
</reference>
<gene>
    <name evidence="2" type="ORF">L1F33_04980</name>
</gene>
<feature type="domain" description="CheW-like" evidence="1">
    <location>
        <begin position="2"/>
        <end position="141"/>
    </location>
</feature>
<dbReference type="Gene3D" id="2.30.30.40">
    <property type="entry name" value="SH3 Domains"/>
    <property type="match status" value="1"/>
</dbReference>
<evidence type="ECO:0000259" key="1">
    <source>
        <dbReference type="PROSITE" id="PS50851"/>
    </source>
</evidence>
<accession>A0ABY5T3Z5</accession>
<dbReference type="SUPFAM" id="SSF50341">
    <property type="entry name" value="CheW-like"/>
    <property type="match status" value="1"/>
</dbReference>
<dbReference type="PANTHER" id="PTHR22617:SF23">
    <property type="entry name" value="CHEMOTAXIS PROTEIN CHEW"/>
    <property type="match status" value="1"/>
</dbReference>
<dbReference type="Pfam" id="PF01584">
    <property type="entry name" value="CheW"/>
    <property type="match status" value="1"/>
</dbReference>
<dbReference type="PANTHER" id="PTHR22617">
    <property type="entry name" value="CHEMOTAXIS SENSOR HISTIDINE KINASE-RELATED"/>
    <property type="match status" value="1"/>
</dbReference>
<dbReference type="EMBL" id="CP092471">
    <property type="protein sequence ID" value="UVI40299.1"/>
    <property type="molecule type" value="Genomic_DNA"/>
</dbReference>
<dbReference type="RefSeq" id="WP_265560441.1">
    <property type="nucleotide sequence ID" value="NZ_CP092471.1"/>
</dbReference>
<evidence type="ECO:0000313" key="2">
    <source>
        <dbReference type="EMBL" id="UVI40299.1"/>
    </source>
</evidence>
<dbReference type="InterPro" id="IPR002545">
    <property type="entry name" value="CheW-lke_dom"/>
</dbReference>
<dbReference type="Gene3D" id="2.40.50.180">
    <property type="entry name" value="CheA-289, Domain 4"/>
    <property type="match status" value="1"/>
</dbReference>
<dbReference type="PROSITE" id="PS50851">
    <property type="entry name" value="CHEW"/>
    <property type="match status" value="1"/>
</dbReference>
<keyword evidence="3" id="KW-1185">Reference proteome</keyword>
<dbReference type="InterPro" id="IPR036061">
    <property type="entry name" value="CheW-like_dom_sf"/>
</dbReference>
<organism evidence="2 3">
    <name type="scientific">Qipengyuania spongiae</name>
    <dbReference type="NCBI Taxonomy" id="2909673"/>
    <lineage>
        <taxon>Bacteria</taxon>
        <taxon>Pseudomonadati</taxon>
        <taxon>Pseudomonadota</taxon>
        <taxon>Alphaproteobacteria</taxon>
        <taxon>Sphingomonadales</taxon>
        <taxon>Erythrobacteraceae</taxon>
        <taxon>Qipengyuania</taxon>
    </lineage>
</organism>
<name>A0ABY5T3Z5_9SPHN</name>